<dbReference type="InterPro" id="IPR025662">
    <property type="entry name" value="Sigma_54_int_dom_ATP-bd_1"/>
</dbReference>
<dbReference type="InterPro" id="IPR025943">
    <property type="entry name" value="Sigma_54_int_dom_ATP-bd_2"/>
</dbReference>
<evidence type="ECO:0000256" key="1">
    <source>
        <dbReference type="ARBA" id="ARBA00022741"/>
    </source>
</evidence>
<keyword evidence="2" id="KW-0067">ATP-binding</keyword>
<reference evidence="11" key="2">
    <citation type="submission" date="2023-01" db="EMBL/GenBank/DDBJ databases">
        <title>Draft genome sequence of Maritalea porphyrae strain NBRC 107169.</title>
        <authorList>
            <person name="Sun Q."/>
            <person name="Mori K."/>
        </authorList>
    </citation>
    <scope>NUCLEOTIDE SEQUENCE</scope>
    <source>
        <strain evidence="11">NBRC 107169</strain>
    </source>
</reference>
<proteinExistence type="predicted"/>
<dbReference type="InterPro" id="IPR027417">
    <property type="entry name" value="P-loop_NTPase"/>
</dbReference>
<dbReference type="Gene3D" id="3.40.50.2300">
    <property type="match status" value="1"/>
</dbReference>
<dbReference type="InterPro" id="IPR001789">
    <property type="entry name" value="Sig_transdc_resp-reg_receiver"/>
</dbReference>
<dbReference type="PANTHER" id="PTHR32071">
    <property type="entry name" value="TRANSCRIPTIONAL REGULATORY PROTEIN"/>
    <property type="match status" value="1"/>
</dbReference>
<dbReference type="Pfam" id="PF25601">
    <property type="entry name" value="AAA_lid_14"/>
    <property type="match status" value="1"/>
</dbReference>
<feature type="modified residue" description="4-aspartylphosphate" evidence="8">
    <location>
        <position position="56"/>
    </location>
</feature>
<dbReference type="PROSITE" id="PS50110">
    <property type="entry name" value="RESPONSE_REGULATORY"/>
    <property type="match status" value="1"/>
</dbReference>
<keyword evidence="7" id="KW-0804">Transcription</keyword>
<dbReference type="Gene3D" id="3.40.50.300">
    <property type="entry name" value="P-loop containing nucleotide triphosphate hydrolases"/>
    <property type="match status" value="1"/>
</dbReference>
<dbReference type="SUPFAM" id="SSF52172">
    <property type="entry name" value="CheY-like"/>
    <property type="match status" value="1"/>
</dbReference>
<name>A0ABQ5US78_9HYPH</name>
<dbReference type="SUPFAM" id="SSF52540">
    <property type="entry name" value="P-loop containing nucleoside triphosphate hydrolases"/>
    <property type="match status" value="1"/>
</dbReference>
<keyword evidence="6" id="KW-0010">Activator</keyword>
<gene>
    <name evidence="11" type="primary">dctD_2</name>
    <name evidence="11" type="ORF">GCM10007879_14290</name>
</gene>
<evidence type="ECO:0000256" key="7">
    <source>
        <dbReference type="ARBA" id="ARBA00023163"/>
    </source>
</evidence>
<dbReference type="Gene3D" id="1.10.8.60">
    <property type="match status" value="1"/>
</dbReference>
<dbReference type="EMBL" id="BSNI01000002">
    <property type="protein sequence ID" value="GLQ17180.1"/>
    <property type="molecule type" value="Genomic_DNA"/>
</dbReference>
<dbReference type="Pfam" id="PF00072">
    <property type="entry name" value="Response_reg"/>
    <property type="match status" value="1"/>
</dbReference>
<keyword evidence="3" id="KW-0902">Two-component regulatory system</keyword>
<dbReference type="SMART" id="SM00448">
    <property type="entry name" value="REC"/>
    <property type="match status" value="1"/>
</dbReference>
<dbReference type="InterPro" id="IPR058031">
    <property type="entry name" value="AAA_lid_NorR"/>
</dbReference>
<evidence type="ECO:0000256" key="8">
    <source>
        <dbReference type="PROSITE-ProRule" id="PRU00169"/>
    </source>
</evidence>
<feature type="domain" description="Response regulatory" evidence="10">
    <location>
        <begin position="7"/>
        <end position="121"/>
    </location>
</feature>
<dbReference type="Pfam" id="PF00158">
    <property type="entry name" value="Sigma54_activat"/>
    <property type="match status" value="1"/>
</dbReference>
<evidence type="ECO:0000313" key="12">
    <source>
        <dbReference type="Proteomes" id="UP001161405"/>
    </source>
</evidence>
<evidence type="ECO:0000313" key="11">
    <source>
        <dbReference type="EMBL" id="GLQ17180.1"/>
    </source>
</evidence>
<dbReference type="PANTHER" id="PTHR32071:SF57">
    <property type="entry name" value="C4-DICARBOXYLATE TRANSPORT TRANSCRIPTIONAL REGULATORY PROTEIN DCTD"/>
    <property type="match status" value="1"/>
</dbReference>
<dbReference type="InterPro" id="IPR011006">
    <property type="entry name" value="CheY-like_superfamily"/>
</dbReference>
<keyword evidence="8" id="KW-0597">Phosphoprotein</keyword>
<dbReference type="Proteomes" id="UP001161405">
    <property type="component" value="Unassembled WGS sequence"/>
</dbReference>
<dbReference type="InterPro" id="IPR009057">
    <property type="entry name" value="Homeodomain-like_sf"/>
</dbReference>
<dbReference type="PROSITE" id="PS50045">
    <property type="entry name" value="SIGMA54_INTERACT_4"/>
    <property type="match status" value="1"/>
</dbReference>
<reference evidence="11" key="1">
    <citation type="journal article" date="2014" name="Int. J. Syst. Evol. Microbiol.">
        <title>Complete genome of a new Firmicutes species belonging to the dominant human colonic microbiota ('Ruminococcus bicirculans') reveals two chromosomes and a selective capacity to utilize plant glucans.</title>
        <authorList>
            <consortium name="NISC Comparative Sequencing Program"/>
            <person name="Wegmann U."/>
            <person name="Louis P."/>
            <person name="Goesmann A."/>
            <person name="Henrissat B."/>
            <person name="Duncan S.H."/>
            <person name="Flint H.J."/>
        </authorList>
    </citation>
    <scope>NUCLEOTIDE SEQUENCE</scope>
    <source>
        <strain evidence="11">NBRC 107169</strain>
    </source>
</reference>
<keyword evidence="5" id="KW-0238">DNA-binding</keyword>
<dbReference type="Gene3D" id="1.10.10.60">
    <property type="entry name" value="Homeodomain-like"/>
    <property type="match status" value="1"/>
</dbReference>
<evidence type="ECO:0000259" key="9">
    <source>
        <dbReference type="PROSITE" id="PS50045"/>
    </source>
</evidence>
<evidence type="ECO:0000256" key="5">
    <source>
        <dbReference type="ARBA" id="ARBA00023125"/>
    </source>
</evidence>
<sequence>MTISDPQVLLIDDDDDLRHALVQALELDGFDVKAFASAASALSSVSFQFHGAVISDVRMPGMTGQEFLKKVMHVDPAIPVIFITGHGDVAMAVSAMRDGAYDFIEKPFPPNQLSAVISRAIEKRRLVLENRILREEIDADGLLDETLIGKSAQMVRVRQQVTMLGDADIDIMINGETGAGKDVVARALHDHSNRKDKPFVAVNCGALPKEIIESELFGHEAGAFTGATQKRVGKIEYANGGTLFLDEIESMPLDVQVKLLRVVETRTLERLGSNKTIPLDIRIVGASKVDLAAASNDGEFRQDLYFRLNVATIDLPPLRDRGEDIMMLFYRLARQARARFRKEIPEVTPEIVAQLHAYDWPGNVRELRNSADRFVLGMGLGLPNSEDIVVDQSDRTLPEKMAAYEKALIESEIAKQQGSIKATYEAFGISRKALYEKMKKYDISTPHG</sequence>
<protein>
    <submittedName>
        <fullName evidence="11">C4-dicarboxylate transport transcriptional regulatory protein DctD</fullName>
    </submittedName>
</protein>
<evidence type="ECO:0000256" key="2">
    <source>
        <dbReference type="ARBA" id="ARBA00022840"/>
    </source>
</evidence>
<dbReference type="Pfam" id="PF02954">
    <property type="entry name" value="HTH_8"/>
    <property type="match status" value="1"/>
</dbReference>
<evidence type="ECO:0000256" key="6">
    <source>
        <dbReference type="ARBA" id="ARBA00023159"/>
    </source>
</evidence>
<dbReference type="InterPro" id="IPR002078">
    <property type="entry name" value="Sigma_54_int"/>
</dbReference>
<feature type="domain" description="Sigma-54 factor interaction" evidence="9">
    <location>
        <begin position="147"/>
        <end position="376"/>
    </location>
</feature>
<dbReference type="PROSITE" id="PS00688">
    <property type="entry name" value="SIGMA54_INTERACT_3"/>
    <property type="match status" value="1"/>
</dbReference>
<dbReference type="InterPro" id="IPR002197">
    <property type="entry name" value="HTH_Fis"/>
</dbReference>
<keyword evidence="4" id="KW-0805">Transcription regulation</keyword>
<dbReference type="SUPFAM" id="SSF46689">
    <property type="entry name" value="Homeodomain-like"/>
    <property type="match status" value="1"/>
</dbReference>
<evidence type="ECO:0000256" key="4">
    <source>
        <dbReference type="ARBA" id="ARBA00023015"/>
    </source>
</evidence>
<keyword evidence="12" id="KW-1185">Reference proteome</keyword>
<keyword evidence="1" id="KW-0547">Nucleotide-binding</keyword>
<organism evidence="11 12">
    <name type="scientific">Maritalea porphyrae</name>
    <dbReference type="NCBI Taxonomy" id="880732"/>
    <lineage>
        <taxon>Bacteria</taxon>
        <taxon>Pseudomonadati</taxon>
        <taxon>Pseudomonadota</taxon>
        <taxon>Alphaproteobacteria</taxon>
        <taxon>Hyphomicrobiales</taxon>
        <taxon>Devosiaceae</taxon>
        <taxon>Maritalea</taxon>
    </lineage>
</organism>
<evidence type="ECO:0000259" key="10">
    <source>
        <dbReference type="PROSITE" id="PS50110"/>
    </source>
</evidence>
<evidence type="ECO:0000256" key="3">
    <source>
        <dbReference type="ARBA" id="ARBA00023012"/>
    </source>
</evidence>
<accession>A0ABQ5US78</accession>
<comment type="caution">
    <text evidence="11">The sequence shown here is derived from an EMBL/GenBank/DDBJ whole genome shotgun (WGS) entry which is preliminary data.</text>
</comment>
<dbReference type="PROSITE" id="PS00676">
    <property type="entry name" value="SIGMA54_INTERACT_2"/>
    <property type="match status" value="1"/>
</dbReference>
<dbReference type="InterPro" id="IPR025944">
    <property type="entry name" value="Sigma_54_int_dom_CS"/>
</dbReference>
<dbReference type="PROSITE" id="PS00675">
    <property type="entry name" value="SIGMA54_INTERACT_1"/>
    <property type="match status" value="1"/>
</dbReference>
<dbReference type="InterPro" id="IPR003593">
    <property type="entry name" value="AAA+_ATPase"/>
</dbReference>
<dbReference type="CDD" id="cd00009">
    <property type="entry name" value="AAA"/>
    <property type="match status" value="1"/>
</dbReference>
<dbReference type="SMART" id="SM00382">
    <property type="entry name" value="AAA"/>
    <property type="match status" value="1"/>
</dbReference>